<sequence>MFSPRPVTCSSQPGRTKSLAPWGEACRLAFRIRRCFWVVGVSDAGPALSVPNPPLTAEGGGKATSDPSADPAYQSGRRPAPMMVGLMDPPLYSHLSRRAWHFGVRRPGGHRRLRPVLDPATVTPFHFLMHPHFWTLRE</sequence>
<evidence type="ECO:0000313" key="3">
    <source>
        <dbReference type="Proteomes" id="UP001066276"/>
    </source>
</evidence>
<evidence type="ECO:0000313" key="2">
    <source>
        <dbReference type="EMBL" id="KAJ1174966.1"/>
    </source>
</evidence>
<evidence type="ECO:0000256" key="1">
    <source>
        <dbReference type="SAM" id="MobiDB-lite"/>
    </source>
</evidence>
<comment type="caution">
    <text evidence="2">The sequence shown here is derived from an EMBL/GenBank/DDBJ whole genome shotgun (WGS) entry which is preliminary data.</text>
</comment>
<dbReference type="AlphaFoldDB" id="A0AAV7TF83"/>
<dbReference type="EMBL" id="JANPWB010000006">
    <property type="protein sequence ID" value="KAJ1174966.1"/>
    <property type="molecule type" value="Genomic_DNA"/>
</dbReference>
<organism evidence="2 3">
    <name type="scientific">Pleurodeles waltl</name>
    <name type="common">Iberian ribbed newt</name>
    <dbReference type="NCBI Taxonomy" id="8319"/>
    <lineage>
        <taxon>Eukaryota</taxon>
        <taxon>Metazoa</taxon>
        <taxon>Chordata</taxon>
        <taxon>Craniata</taxon>
        <taxon>Vertebrata</taxon>
        <taxon>Euteleostomi</taxon>
        <taxon>Amphibia</taxon>
        <taxon>Batrachia</taxon>
        <taxon>Caudata</taxon>
        <taxon>Salamandroidea</taxon>
        <taxon>Salamandridae</taxon>
        <taxon>Pleurodelinae</taxon>
        <taxon>Pleurodeles</taxon>
    </lineage>
</organism>
<reference evidence="2" key="1">
    <citation type="journal article" date="2022" name="bioRxiv">
        <title>Sequencing and chromosome-scale assembly of the giantPleurodeles waltlgenome.</title>
        <authorList>
            <person name="Brown T."/>
            <person name="Elewa A."/>
            <person name="Iarovenko S."/>
            <person name="Subramanian E."/>
            <person name="Araus A.J."/>
            <person name="Petzold A."/>
            <person name="Susuki M."/>
            <person name="Suzuki K.-i.T."/>
            <person name="Hayashi T."/>
            <person name="Toyoda A."/>
            <person name="Oliveira C."/>
            <person name="Osipova E."/>
            <person name="Leigh N.D."/>
            <person name="Simon A."/>
            <person name="Yun M.H."/>
        </authorList>
    </citation>
    <scope>NUCLEOTIDE SEQUENCE</scope>
    <source>
        <strain evidence="2">20211129_DDA</strain>
        <tissue evidence="2">Liver</tissue>
    </source>
</reference>
<accession>A0AAV7TF83</accession>
<dbReference type="Proteomes" id="UP001066276">
    <property type="component" value="Chromosome 3_2"/>
</dbReference>
<feature type="region of interest" description="Disordered" evidence="1">
    <location>
        <begin position="44"/>
        <end position="80"/>
    </location>
</feature>
<name>A0AAV7TF83_PLEWA</name>
<protein>
    <submittedName>
        <fullName evidence="2">Uncharacterized protein</fullName>
    </submittedName>
</protein>
<proteinExistence type="predicted"/>
<gene>
    <name evidence="2" type="ORF">NDU88_000257</name>
</gene>
<keyword evidence="3" id="KW-1185">Reference proteome</keyword>